<accession>A0AAD5MML4</accession>
<evidence type="ECO:0000313" key="3">
    <source>
        <dbReference type="Proteomes" id="UP001196413"/>
    </source>
</evidence>
<comment type="caution">
    <text evidence="2">The sequence shown here is derived from an EMBL/GenBank/DDBJ whole genome shotgun (WGS) entry which is preliminary data.</text>
</comment>
<organism evidence="2 3">
    <name type="scientific">Parelaphostrongylus tenuis</name>
    <name type="common">Meningeal worm</name>
    <dbReference type="NCBI Taxonomy" id="148309"/>
    <lineage>
        <taxon>Eukaryota</taxon>
        <taxon>Metazoa</taxon>
        <taxon>Ecdysozoa</taxon>
        <taxon>Nematoda</taxon>
        <taxon>Chromadorea</taxon>
        <taxon>Rhabditida</taxon>
        <taxon>Rhabditina</taxon>
        <taxon>Rhabditomorpha</taxon>
        <taxon>Strongyloidea</taxon>
        <taxon>Metastrongylidae</taxon>
        <taxon>Parelaphostrongylus</taxon>
    </lineage>
</organism>
<sequence>MGVLQALLDGLKLLKEEQLYQISRAAVLCSCARMVISMSKSTLSCLCSLCVLGVSSIITLAS</sequence>
<evidence type="ECO:0000313" key="1">
    <source>
        <dbReference type="EMBL" id="KAJ1360320.1"/>
    </source>
</evidence>
<keyword evidence="3" id="KW-1185">Reference proteome</keyword>
<dbReference type="EMBL" id="JAHQIW010004168">
    <property type="protein sequence ID" value="KAJ1361320.1"/>
    <property type="molecule type" value="Genomic_DNA"/>
</dbReference>
<protein>
    <submittedName>
        <fullName evidence="2">Uncharacterized protein</fullName>
    </submittedName>
</protein>
<dbReference type="Proteomes" id="UP001196413">
    <property type="component" value="Unassembled WGS sequence"/>
</dbReference>
<evidence type="ECO:0000313" key="2">
    <source>
        <dbReference type="EMBL" id="KAJ1361320.1"/>
    </source>
</evidence>
<proteinExistence type="predicted"/>
<reference evidence="2" key="1">
    <citation type="submission" date="2021-06" db="EMBL/GenBank/DDBJ databases">
        <title>Parelaphostrongylus tenuis whole genome reference sequence.</title>
        <authorList>
            <person name="Garwood T.J."/>
            <person name="Larsen P.A."/>
            <person name="Fountain-Jones N.M."/>
            <person name="Garbe J.R."/>
            <person name="Macchietto M.G."/>
            <person name="Kania S.A."/>
            <person name="Gerhold R.W."/>
            <person name="Richards J.E."/>
            <person name="Wolf T.M."/>
        </authorList>
    </citation>
    <scope>NUCLEOTIDE SEQUENCE</scope>
    <source>
        <strain evidence="2">MNPRO001-30</strain>
        <tissue evidence="2">Meninges</tissue>
    </source>
</reference>
<gene>
    <name evidence="1" type="ORF">KIN20_019255</name>
    <name evidence="2" type="ORF">KIN20_020537</name>
</gene>
<dbReference type="EMBL" id="JAHQIW010003839">
    <property type="protein sequence ID" value="KAJ1360320.1"/>
    <property type="molecule type" value="Genomic_DNA"/>
</dbReference>
<name>A0AAD5MML4_PARTN</name>
<dbReference type="AlphaFoldDB" id="A0AAD5MML4"/>